<evidence type="ECO:0000259" key="11">
    <source>
        <dbReference type="PROSITE" id="PS51434"/>
    </source>
</evidence>
<gene>
    <name evidence="12" type="ORF">HK105_204766</name>
</gene>
<feature type="region of interest" description="Disordered" evidence="10">
    <location>
        <begin position="832"/>
        <end position="1060"/>
    </location>
</feature>
<evidence type="ECO:0000256" key="7">
    <source>
        <dbReference type="ARBA" id="ARBA00023010"/>
    </source>
</evidence>
<feature type="compositionally biased region" description="Acidic residues" evidence="10">
    <location>
        <begin position="983"/>
        <end position="1009"/>
    </location>
</feature>
<feature type="compositionally biased region" description="Polar residues" evidence="10">
    <location>
        <begin position="1"/>
        <end position="16"/>
    </location>
</feature>
<dbReference type="Gene3D" id="1.25.40.690">
    <property type="match status" value="1"/>
</dbReference>
<dbReference type="Pfam" id="PF13634">
    <property type="entry name" value="Nucleoporin_FG"/>
    <property type="match status" value="3"/>
</dbReference>
<evidence type="ECO:0000256" key="9">
    <source>
        <dbReference type="ARBA" id="ARBA00023242"/>
    </source>
</evidence>
<dbReference type="Pfam" id="PF12110">
    <property type="entry name" value="Nup96"/>
    <property type="match status" value="1"/>
</dbReference>
<dbReference type="Gene3D" id="1.10.10.2360">
    <property type="match status" value="1"/>
</dbReference>
<evidence type="ECO:0000256" key="6">
    <source>
        <dbReference type="ARBA" id="ARBA00022927"/>
    </source>
</evidence>
<dbReference type="InterPro" id="IPR025574">
    <property type="entry name" value="Nucleoporin_FG_rpt"/>
</dbReference>
<sequence>MPTNAQSNQGTGNPAFQETIDRDGNTTTAVTKFQSITAMPAYQNWSFEELRLQDYVMNKRFGNAGAAGQAGGAFGMGAGAAPAFGAAAPAGGLFGARTTAPAFGATPAPAFGAAAPAGGLFGNPATTAAPGAFGAPATTQPGFGFGANPAAAAPKPAFGFGAAAPAGGGLFGNPATTQPAGGAFGAAAGAGGGLFGARPAAAGGGLFGNPATTQPAGGGLFGAAATTQPPTGAFGAAAPGAAGGLFGAAGAGAGAAARPAFGAFGATTQPGAPAAGGGLFGAAAPAGGGLFGNPATTAAGGAFGAPATTQAGFGAPAAGGGLFGAAPGAAAGGLGAFGAAGAKPAGGLFGGGVVTTQAPGLGFGMQQPAGAAGGGLFGLGAGAGAGQGAGGGLFGAAGGLGTGFGASGAGGLGGGQIGLGGFAQPAPALNPAQPVLQAKIDQNPYGFNPLLQPSASQAPSSQAPALVATPAEKKKPAVASSLKVTPRSAAKIKLRGLGPNLQPGPAISDAPRGITTPAKPGIKSLQLTESSPRDPASLGLDPRFTPRRNVKRLVIDDASEILAGGLSASASAAGSVSGDASYISRTPFKSPGHDARRTSANFDPSLEEAAEASLSYSAAQLDDSQLISGSVTGNSILRGLSPAANKGKSPLNQQQQQQQHQTTTPPAPSAGAASPQAKPSDYIITPTLRQLLLMSDDDLRKVENFTVSLPTVGSVRFDVPVDLLDASPTKTRAGIEQIPGTIVILQNKLCIVYPDEEDKPPVGHGLNVPATIELFRCWPIDKVTRKPIMEEGDPRHDRHMKKLMEMPDTEFRGFHNSTGCWRFSVEHFSKYGLEDDDDDDEPPQPAPDRAVPSAVRRAAQASPSALRRSTPASPRSALHVRIVEPHEQEQADEDDQDNSGDMSLINDSFVHTRGRAPPSKLRSLIAQGESSDEGEHLEEHDDGRKDSMVAFEDEDDASPALLGELDDAEVAEDDHGEYGHYDDDQDDESDSQYEDIDSNEDEDATDDEQGEHAKEEQPALLDHSLDDGASDQNSDAADIDFSYASHRTGPISGAGKTSAIGKQVDITLSEIKRMGLSRNVQAMKGSLFRSSPAPKSAPLGTPRPAGPVSFQMRSAAVASSADKRQRSADDGSLAVQSVTFARGDFDLAPQTRGHAAADASVPSATPHKSAVDAISPQKYQRVQSPGDAAQLPKAYLHELPTLKDSIASGRERDLVDAGLFMGRSFRVGWGPSGSFVVTGRATRLGTFSSVAVRKIEFFGRNPAEQVPKHVALLETALSQSVVHQTYVTETGDEEELLDPHQLDGGDHAGSADDVPSHRLYPALSGPPEGSFRVPRVRLLPSFTFSIVEQAIADLVERDPATSLTREQTLWRLASALWDPMQLEDVVSKQLITQAQKAAVLVALRREALSAWLAATIKREAEDEAAHSETSWERILALLTGRLVASAVGEAVKSRNLRLATMLAQVNGPGSRVTLISASGGQTMHSAHGTPGRGGMDPVARASLATQLRVWQATAAASTDGADSLGPAPGMSAATHIPPEYMDVLRLIAGDMNLWDDRIFTQGMSWMRAFGVFFWYGRGGDLSFPAALEMFETAFVGAGGAGCVPVPRPPHRGALASTEPAAASGGGVAGGSIRGPLDVCFHLLKIAADPAHPLEAALDPLASTPQLLDYRVSWLLAHLLSDVKGVRRFRDMQAETAAPLMAGGAGMMSMVMGPAAAAADAMGSDAMERVMRTSAVTLGQSTTADRIALGLVAQLEALGMWRWAVFVALSLGTCQGREACVRALLAQWYPLGDASGSWMQVPATRSISDAVFGSGVFIGGGGRVGSVRGVDVGGVLVDGEDVDVGMGRAAVPASALGTPRQPSANYLFLTERLLVPAEWIHEARALQARYLGNTMQELVSLIDAKKYGSAQRILIAKVAPERIINGSFKLLKRILAQISEDAVENWSVGAGLFWQYIDAMETVPLQIQQAQEPATVSLDASPSDLAIAQEVRSVRRRHLVTDAAGKLQRMLSVLGGGCLDKMRALAAGSEVVMTARQERLLTVAVAEMAARVRGLLAEISMLKGGAEDGVGSVVGSGAGVEMRAGLDIGPAEMARLPLVPDQRLDGIRTLASDWLRVALA</sequence>
<feature type="region of interest" description="Disordered" evidence="10">
    <location>
        <begin position="571"/>
        <end position="600"/>
    </location>
</feature>
<keyword evidence="5" id="KW-0509">mRNA transport</keyword>
<keyword evidence="8" id="KW-0906">Nuclear pore complex</keyword>
<evidence type="ECO:0000256" key="8">
    <source>
        <dbReference type="ARBA" id="ARBA00023132"/>
    </source>
</evidence>
<accession>A0ABR4N7T0</accession>
<feature type="domain" description="Peptidase S59" evidence="11">
    <location>
        <begin position="679"/>
        <end position="828"/>
    </location>
</feature>
<evidence type="ECO:0000256" key="4">
    <source>
        <dbReference type="ARBA" id="ARBA00022813"/>
    </source>
</evidence>
<name>A0ABR4N7T0_9FUNG</name>
<evidence type="ECO:0000313" key="12">
    <source>
        <dbReference type="EMBL" id="KAL2915582.1"/>
    </source>
</evidence>
<evidence type="ECO:0000313" key="13">
    <source>
        <dbReference type="Proteomes" id="UP001527925"/>
    </source>
</evidence>
<keyword evidence="9" id="KW-0539">Nucleus</keyword>
<feature type="compositionally biased region" description="Basic and acidic residues" evidence="10">
    <location>
        <begin position="933"/>
        <end position="947"/>
    </location>
</feature>
<evidence type="ECO:0000256" key="5">
    <source>
        <dbReference type="ARBA" id="ARBA00022816"/>
    </source>
</evidence>
<keyword evidence="3" id="KW-0813">Transport</keyword>
<protein>
    <recommendedName>
        <fullName evidence="11">Peptidase S59 domain-containing protein</fullName>
    </recommendedName>
</protein>
<dbReference type="InterPro" id="IPR037665">
    <property type="entry name" value="Nucleoporin_S59-like"/>
</dbReference>
<dbReference type="Proteomes" id="UP001527925">
    <property type="component" value="Unassembled WGS sequence"/>
</dbReference>
<reference evidence="12 13" key="1">
    <citation type="submission" date="2023-09" db="EMBL/GenBank/DDBJ databases">
        <title>Pangenome analysis of Batrachochytrium dendrobatidis and related Chytrids.</title>
        <authorList>
            <person name="Yacoub M.N."/>
            <person name="Stajich J.E."/>
            <person name="James T.Y."/>
        </authorList>
    </citation>
    <scope>NUCLEOTIDE SEQUENCE [LARGE SCALE GENOMIC DNA]</scope>
    <source>
        <strain evidence="12 13">JEL0888</strain>
    </source>
</reference>
<dbReference type="Pfam" id="PF21240">
    <property type="entry name" value="Nup98_GLEBS"/>
    <property type="match status" value="1"/>
</dbReference>
<evidence type="ECO:0000256" key="1">
    <source>
        <dbReference type="ARBA" id="ARBA00004567"/>
    </source>
</evidence>
<keyword evidence="13" id="KW-1185">Reference proteome</keyword>
<feature type="compositionally biased region" description="Low complexity" evidence="10">
    <location>
        <begin position="451"/>
        <end position="466"/>
    </location>
</feature>
<comment type="similarity">
    <text evidence="2">Belongs to the nucleoporin GLFG family.</text>
</comment>
<keyword evidence="6" id="KW-0653">Protein transport</keyword>
<keyword evidence="7" id="KW-0811">Translocation</keyword>
<dbReference type="Pfam" id="PF04096">
    <property type="entry name" value="Nucleoporin2"/>
    <property type="match status" value="1"/>
</dbReference>
<dbReference type="SUPFAM" id="SSF82215">
    <property type="entry name" value="C-terminal autoproteolytic domain of nucleoporin nup98"/>
    <property type="match status" value="1"/>
</dbReference>
<evidence type="ECO:0000256" key="2">
    <source>
        <dbReference type="ARBA" id="ARBA00008926"/>
    </source>
</evidence>
<feature type="compositionally biased region" description="Low complexity" evidence="10">
    <location>
        <begin position="653"/>
        <end position="679"/>
    </location>
</feature>
<dbReference type="InterPro" id="IPR007230">
    <property type="entry name" value="Nup98_auto-Pept-S59_dom"/>
</dbReference>
<dbReference type="InterPro" id="IPR021967">
    <property type="entry name" value="Nup98_C"/>
</dbReference>
<proteinExistence type="inferred from homology"/>
<dbReference type="EMBL" id="JADGIZ020000022">
    <property type="protein sequence ID" value="KAL2915582.1"/>
    <property type="molecule type" value="Genomic_DNA"/>
</dbReference>
<dbReference type="Gene3D" id="3.30.1610.10">
    <property type="entry name" value="Peptidase S59, nucleoporin"/>
    <property type="match status" value="1"/>
</dbReference>
<feature type="region of interest" description="Disordered" evidence="10">
    <location>
        <begin position="1"/>
        <end position="22"/>
    </location>
</feature>
<evidence type="ECO:0000256" key="10">
    <source>
        <dbReference type="SAM" id="MobiDB-lite"/>
    </source>
</evidence>
<feature type="compositionally biased region" description="Low complexity" evidence="10">
    <location>
        <begin position="571"/>
        <end position="581"/>
    </location>
</feature>
<dbReference type="InterPro" id="IPR036903">
    <property type="entry name" value="Nup98_auto-Pept-S59_dom_sf"/>
</dbReference>
<feature type="region of interest" description="Disordered" evidence="10">
    <location>
        <begin position="451"/>
        <end position="472"/>
    </location>
</feature>
<feature type="region of interest" description="Disordered" evidence="10">
    <location>
        <begin position="638"/>
        <end position="679"/>
    </location>
</feature>
<keyword evidence="4" id="KW-0068">Autocatalytic cleavage</keyword>
<feature type="region of interest" description="Disordered" evidence="10">
    <location>
        <begin position="1083"/>
        <end position="1108"/>
    </location>
</feature>
<dbReference type="PANTHER" id="PTHR23198:SF6">
    <property type="entry name" value="NUCLEAR PORE COMPLEX PROTEIN NUP98-NUP96"/>
    <property type="match status" value="1"/>
</dbReference>
<comment type="subcellular location">
    <subcellularLocation>
        <location evidence="1">Nucleus</location>
        <location evidence="1">Nuclear pore complex</location>
    </subcellularLocation>
</comment>
<dbReference type="PROSITE" id="PS51434">
    <property type="entry name" value="NUP_C"/>
    <property type="match status" value="1"/>
</dbReference>
<evidence type="ECO:0000256" key="3">
    <source>
        <dbReference type="ARBA" id="ARBA00022448"/>
    </source>
</evidence>
<dbReference type="PANTHER" id="PTHR23198">
    <property type="entry name" value="NUCLEOPORIN"/>
    <property type="match status" value="1"/>
</dbReference>
<comment type="caution">
    <text evidence="12">The sequence shown here is derived from an EMBL/GenBank/DDBJ whole genome shotgun (WGS) entry which is preliminary data.</text>
</comment>
<feature type="region of interest" description="Disordered" evidence="10">
    <location>
        <begin position="495"/>
        <end position="544"/>
    </location>
</feature>
<organism evidence="12 13">
    <name type="scientific">Polyrhizophydium stewartii</name>
    <dbReference type="NCBI Taxonomy" id="2732419"/>
    <lineage>
        <taxon>Eukaryota</taxon>
        <taxon>Fungi</taxon>
        <taxon>Fungi incertae sedis</taxon>
        <taxon>Chytridiomycota</taxon>
        <taxon>Chytridiomycota incertae sedis</taxon>
        <taxon>Chytridiomycetes</taxon>
        <taxon>Rhizophydiales</taxon>
        <taxon>Rhizophydiales incertae sedis</taxon>
        <taxon>Polyrhizophydium</taxon>
    </lineage>
</organism>
<feature type="compositionally biased region" description="Acidic residues" evidence="10">
    <location>
        <begin position="964"/>
        <end position="975"/>
    </location>
</feature>
<feature type="region of interest" description="Disordered" evidence="10">
    <location>
        <begin position="1151"/>
        <end position="1171"/>
    </location>
</feature>